<dbReference type="AlphaFoldDB" id="A0A550BWP9"/>
<evidence type="ECO:0000313" key="3">
    <source>
        <dbReference type="Proteomes" id="UP000320762"/>
    </source>
</evidence>
<accession>A0A550BWP9</accession>
<name>A0A550BWP9_9AGAR</name>
<dbReference type="EMBL" id="VDMD01000054">
    <property type="protein sequence ID" value="TRM56974.1"/>
    <property type="molecule type" value="Genomic_DNA"/>
</dbReference>
<keyword evidence="3" id="KW-1185">Reference proteome</keyword>
<feature type="region of interest" description="Disordered" evidence="1">
    <location>
        <begin position="22"/>
        <end position="55"/>
    </location>
</feature>
<comment type="caution">
    <text evidence="2">The sequence shown here is derived from an EMBL/GenBank/DDBJ whole genome shotgun (WGS) entry which is preliminary data.</text>
</comment>
<protein>
    <submittedName>
        <fullName evidence="2">Uncharacterized protein</fullName>
    </submittedName>
</protein>
<sequence>MDFDRCLAPIPPFVGPRTWVPPTGAHVRGRATTNTGRYGTSVAPTGMISPNIGPA</sequence>
<gene>
    <name evidence="2" type="ORF">BD626DRAFT_635183</name>
</gene>
<reference evidence="2 3" key="1">
    <citation type="journal article" date="2019" name="New Phytol.">
        <title>Comparative genomics reveals unique wood-decay strategies and fruiting body development in the Schizophyllaceae.</title>
        <authorList>
            <person name="Almasi E."/>
            <person name="Sahu N."/>
            <person name="Krizsan K."/>
            <person name="Balint B."/>
            <person name="Kovacs G.M."/>
            <person name="Kiss B."/>
            <person name="Cseklye J."/>
            <person name="Drula E."/>
            <person name="Henrissat B."/>
            <person name="Nagy I."/>
            <person name="Chovatia M."/>
            <person name="Adam C."/>
            <person name="LaButti K."/>
            <person name="Lipzen A."/>
            <person name="Riley R."/>
            <person name="Grigoriev I.V."/>
            <person name="Nagy L.G."/>
        </authorList>
    </citation>
    <scope>NUCLEOTIDE SEQUENCE [LARGE SCALE GENOMIC DNA]</scope>
    <source>
        <strain evidence="2 3">NL-1724</strain>
    </source>
</reference>
<dbReference type="Proteomes" id="UP000320762">
    <property type="component" value="Unassembled WGS sequence"/>
</dbReference>
<proteinExistence type="predicted"/>
<evidence type="ECO:0000256" key="1">
    <source>
        <dbReference type="SAM" id="MobiDB-lite"/>
    </source>
</evidence>
<organism evidence="2 3">
    <name type="scientific">Schizophyllum amplum</name>
    <dbReference type="NCBI Taxonomy" id="97359"/>
    <lineage>
        <taxon>Eukaryota</taxon>
        <taxon>Fungi</taxon>
        <taxon>Dikarya</taxon>
        <taxon>Basidiomycota</taxon>
        <taxon>Agaricomycotina</taxon>
        <taxon>Agaricomycetes</taxon>
        <taxon>Agaricomycetidae</taxon>
        <taxon>Agaricales</taxon>
        <taxon>Schizophyllaceae</taxon>
        <taxon>Schizophyllum</taxon>
    </lineage>
</organism>
<evidence type="ECO:0000313" key="2">
    <source>
        <dbReference type="EMBL" id="TRM56974.1"/>
    </source>
</evidence>